<comment type="caution">
    <text evidence="2">The sequence shown here is derived from an EMBL/GenBank/DDBJ whole genome shotgun (WGS) entry which is preliminary data.</text>
</comment>
<keyword evidence="1" id="KW-0472">Membrane</keyword>
<name>A0AAD8UZL1_9PEZI</name>
<sequence>MIQSMLLKSKSSYVILLTAEASVSALVVLFECSTFVVSLRIHMRLSPSLSADRPMKPHGGYTDHRPASVRRCCDVTY</sequence>
<keyword evidence="1" id="KW-0812">Transmembrane</keyword>
<dbReference type="GeneID" id="85444000"/>
<keyword evidence="1" id="KW-1133">Transmembrane helix</keyword>
<dbReference type="AlphaFoldDB" id="A0AAD8UZL1"/>
<dbReference type="EMBL" id="JAHLJV010000119">
    <property type="protein sequence ID" value="KAK1569899.1"/>
    <property type="molecule type" value="Genomic_DNA"/>
</dbReference>
<reference evidence="2" key="1">
    <citation type="submission" date="2021-06" db="EMBL/GenBank/DDBJ databases">
        <title>Comparative genomics, transcriptomics and evolutionary studies reveal genomic signatures of adaptation to plant cell wall in hemibiotrophic fungi.</title>
        <authorList>
            <consortium name="DOE Joint Genome Institute"/>
            <person name="Baroncelli R."/>
            <person name="Diaz J.F."/>
            <person name="Benocci T."/>
            <person name="Peng M."/>
            <person name="Battaglia E."/>
            <person name="Haridas S."/>
            <person name="Andreopoulos W."/>
            <person name="Labutti K."/>
            <person name="Pangilinan J."/>
            <person name="Floch G.L."/>
            <person name="Makela M.R."/>
            <person name="Henrissat B."/>
            <person name="Grigoriev I.V."/>
            <person name="Crouch J.A."/>
            <person name="De Vries R.P."/>
            <person name="Sukno S.A."/>
            <person name="Thon M.R."/>
        </authorList>
    </citation>
    <scope>NUCLEOTIDE SEQUENCE</scope>
    <source>
        <strain evidence="2">CBS 125086</strain>
    </source>
</reference>
<gene>
    <name evidence="2" type="ORF">LY79DRAFT_57607</name>
</gene>
<evidence type="ECO:0000313" key="3">
    <source>
        <dbReference type="Proteomes" id="UP001230504"/>
    </source>
</evidence>
<protein>
    <submittedName>
        <fullName evidence="2">Uncharacterized protein</fullName>
    </submittedName>
</protein>
<dbReference type="Proteomes" id="UP001230504">
    <property type="component" value="Unassembled WGS sequence"/>
</dbReference>
<proteinExistence type="predicted"/>
<feature type="transmembrane region" description="Helical" evidence="1">
    <location>
        <begin position="12"/>
        <end position="37"/>
    </location>
</feature>
<accession>A0AAD8UZL1</accession>
<evidence type="ECO:0000256" key="1">
    <source>
        <dbReference type="SAM" id="Phobius"/>
    </source>
</evidence>
<evidence type="ECO:0000313" key="2">
    <source>
        <dbReference type="EMBL" id="KAK1569899.1"/>
    </source>
</evidence>
<keyword evidence="3" id="KW-1185">Reference proteome</keyword>
<organism evidence="2 3">
    <name type="scientific">Colletotrichum navitas</name>
    <dbReference type="NCBI Taxonomy" id="681940"/>
    <lineage>
        <taxon>Eukaryota</taxon>
        <taxon>Fungi</taxon>
        <taxon>Dikarya</taxon>
        <taxon>Ascomycota</taxon>
        <taxon>Pezizomycotina</taxon>
        <taxon>Sordariomycetes</taxon>
        <taxon>Hypocreomycetidae</taxon>
        <taxon>Glomerellales</taxon>
        <taxon>Glomerellaceae</taxon>
        <taxon>Colletotrichum</taxon>
        <taxon>Colletotrichum graminicola species complex</taxon>
    </lineage>
</organism>
<dbReference type="RefSeq" id="XP_060408090.1">
    <property type="nucleotide sequence ID" value="XM_060559760.1"/>
</dbReference>